<feature type="transmembrane region" description="Helical" evidence="1">
    <location>
        <begin position="25"/>
        <end position="58"/>
    </location>
</feature>
<keyword evidence="1" id="KW-1133">Transmembrane helix</keyword>
<dbReference type="EMBL" id="NIBG01000006">
    <property type="protein sequence ID" value="PAB59671.1"/>
    <property type="molecule type" value="Genomic_DNA"/>
</dbReference>
<feature type="transmembrane region" description="Helical" evidence="1">
    <location>
        <begin position="78"/>
        <end position="95"/>
    </location>
</feature>
<evidence type="ECO:0000259" key="2">
    <source>
        <dbReference type="Pfam" id="PF10110"/>
    </source>
</evidence>
<organism evidence="3 4">
    <name type="scientific">Anaeromicrobium sediminis</name>
    <dbReference type="NCBI Taxonomy" id="1478221"/>
    <lineage>
        <taxon>Bacteria</taxon>
        <taxon>Bacillati</taxon>
        <taxon>Bacillota</taxon>
        <taxon>Clostridia</taxon>
        <taxon>Peptostreptococcales</taxon>
        <taxon>Thermotaleaceae</taxon>
        <taxon>Anaeromicrobium</taxon>
    </lineage>
</organism>
<dbReference type="OrthoDB" id="1938448at2"/>
<accession>A0A267MJ97</accession>
<feature type="domain" description="Glycerophosphoryl diester phosphodiesterase membrane" evidence="2">
    <location>
        <begin position="16"/>
        <end position="316"/>
    </location>
</feature>
<keyword evidence="1" id="KW-0472">Membrane</keyword>
<dbReference type="InterPro" id="IPR018476">
    <property type="entry name" value="GlyceroP-diester-Pdiesterase_M"/>
</dbReference>
<proteinExistence type="predicted"/>
<name>A0A267MJ97_9FIRM</name>
<dbReference type="RefSeq" id="WP_095133100.1">
    <property type="nucleotide sequence ID" value="NZ_NIBG01000006.1"/>
</dbReference>
<evidence type="ECO:0000313" key="4">
    <source>
        <dbReference type="Proteomes" id="UP000216024"/>
    </source>
</evidence>
<feature type="transmembrane region" description="Helical" evidence="1">
    <location>
        <begin position="174"/>
        <end position="196"/>
    </location>
</feature>
<evidence type="ECO:0000313" key="3">
    <source>
        <dbReference type="EMBL" id="PAB59671.1"/>
    </source>
</evidence>
<dbReference type="AlphaFoldDB" id="A0A267MJ97"/>
<comment type="caution">
    <text evidence="3">The sequence shown here is derived from an EMBL/GenBank/DDBJ whole genome shotgun (WGS) entry which is preliminary data.</text>
</comment>
<feature type="transmembrane region" description="Helical" evidence="1">
    <location>
        <begin position="129"/>
        <end position="154"/>
    </location>
</feature>
<feature type="transmembrane region" description="Helical" evidence="1">
    <location>
        <begin position="228"/>
        <end position="252"/>
    </location>
</feature>
<dbReference type="Proteomes" id="UP000216024">
    <property type="component" value="Unassembled WGS sequence"/>
</dbReference>
<keyword evidence="1" id="KW-0812">Transmembrane</keyword>
<sequence length="335" mass="36284">MEETYKIMEKTEVIDKSFSIHKKNLITLAIFVVAYGLIYLVAAILGALIGGVSVIGLIGSGIENPSSAVEILGKSAGGILIILVLGSLFLGITLARNAGIINIASNAFLGKNVSVEEAFLVSFKSIPRLIGVTIAGIIWFIPFLVGIGVVGFIYGKSANSIYMSNLINTGPASMVGIVISTIIFVAIIMLIIYTYITLHRFAIHTAILEDLSFFKALKKSRQLVKGEFWKIFGILMAFYIIVGGIKFSIYALMGEISLIGGLITKFTSGSEEMLANSLMASSLSRIPVNLFTSVFVAPVADILVTILYYNQRFKKDGYDLKLTLENIKRNSIGEN</sequence>
<dbReference type="Pfam" id="PF10110">
    <property type="entry name" value="GPDPase_memb"/>
    <property type="match status" value="1"/>
</dbReference>
<protein>
    <recommendedName>
        <fullName evidence="2">Glycerophosphoryl diester phosphodiesterase membrane domain-containing protein</fullName>
    </recommendedName>
</protein>
<reference evidence="3 4" key="1">
    <citation type="submission" date="2017-06" db="EMBL/GenBank/DDBJ databases">
        <title>Draft genome sequence of anaerobic fermentative bacterium Anaeromicrobium sediminis DY2726D isolated from West Pacific Ocean sediments.</title>
        <authorList>
            <person name="Zeng X."/>
        </authorList>
    </citation>
    <scope>NUCLEOTIDE SEQUENCE [LARGE SCALE GENOMIC DNA]</scope>
    <source>
        <strain evidence="3 4">DY2726D</strain>
    </source>
</reference>
<evidence type="ECO:0000256" key="1">
    <source>
        <dbReference type="SAM" id="Phobius"/>
    </source>
</evidence>
<keyword evidence="4" id="KW-1185">Reference proteome</keyword>
<gene>
    <name evidence="3" type="ORF">CCE28_08885</name>
</gene>
<feature type="transmembrane region" description="Helical" evidence="1">
    <location>
        <begin position="286"/>
        <end position="309"/>
    </location>
</feature>